<evidence type="ECO:0000256" key="2">
    <source>
        <dbReference type="ARBA" id="ARBA00006690"/>
    </source>
</evidence>
<comment type="subcellular location">
    <subcellularLocation>
        <location evidence="1">Membrane</location>
        <topology evidence="1">Multi-pass membrane protein</topology>
    </subcellularLocation>
</comment>
<evidence type="ECO:0000313" key="8">
    <source>
        <dbReference type="EMBL" id="KAJ9575633.1"/>
    </source>
</evidence>
<feature type="non-terminal residue" evidence="8">
    <location>
        <position position="1"/>
    </location>
</feature>
<dbReference type="GO" id="GO:0016020">
    <property type="term" value="C:membrane"/>
    <property type="evidence" value="ECO:0007669"/>
    <property type="project" value="UniProtKB-SubCell"/>
</dbReference>
<dbReference type="AlphaFoldDB" id="A0AAD7Z8Y2"/>
<dbReference type="PANTHER" id="PTHR31326:SF1">
    <property type="entry name" value="PROTEIN CLT2, CHLOROPLASTIC"/>
    <property type="match status" value="1"/>
</dbReference>
<dbReference type="InterPro" id="IPR013936">
    <property type="entry name" value="CRT-like"/>
</dbReference>
<feature type="transmembrane region" description="Helical" evidence="7">
    <location>
        <begin position="444"/>
        <end position="467"/>
    </location>
</feature>
<protein>
    <submittedName>
        <fullName evidence="8">Uncharacterized protein</fullName>
    </submittedName>
</protein>
<comment type="similarity">
    <text evidence="2">Belongs to the CRT-like transporter family.</text>
</comment>
<dbReference type="PANTHER" id="PTHR31326">
    <property type="entry name" value="PROTEIN CLT2, CHLOROPLASTIC"/>
    <property type="match status" value="1"/>
</dbReference>
<keyword evidence="9" id="KW-1185">Reference proteome</keyword>
<organism evidence="8 9">
    <name type="scientific">Diploptera punctata</name>
    <name type="common">Pacific beetle cockroach</name>
    <dbReference type="NCBI Taxonomy" id="6984"/>
    <lineage>
        <taxon>Eukaryota</taxon>
        <taxon>Metazoa</taxon>
        <taxon>Ecdysozoa</taxon>
        <taxon>Arthropoda</taxon>
        <taxon>Hexapoda</taxon>
        <taxon>Insecta</taxon>
        <taxon>Pterygota</taxon>
        <taxon>Neoptera</taxon>
        <taxon>Polyneoptera</taxon>
        <taxon>Dictyoptera</taxon>
        <taxon>Blattodea</taxon>
        <taxon>Blaberoidea</taxon>
        <taxon>Blaberidae</taxon>
        <taxon>Diplopterinae</taxon>
        <taxon>Diploptera</taxon>
    </lineage>
</organism>
<evidence type="ECO:0000256" key="3">
    <source>
        <dbReference type="ARBA" id="ARBA00022448"/>
    </source>
</evidence>
<evidence type="ECO:0000313" key="9">
    <source>
        <dbReference type="Proteomes" id="UP001233999"/>
    </source>
</evidence>
<comment type="caution">
    <text evidence="8">The sequence shown here is derived from an EMBL/GenBank/DDBJ whole genome shotgun (WGS) entry which is preliminary data.</text>
</comment>
<evidence type="ECO:0000256" key="7">
    <source>
        <dbReference type="SAM" id="Phobius"/>
    </source>
</evidence>
<feature type="transmembrane region" description="Helical" evidence="7">
    <location>
        <begin position="379"/>
        <end position="398"/>
    </location>
</feature>
<evidence type="ECO:0000256" key="4">
    <source>
        <dbReference type="ARBA" id="ARBA00022692"/>
    </source>
</evidence>
<dbReference type="EMBL" id="JASPKZ010009827">
    <property type="protein sequence ID" value="KAJ9575633.1"/>
    <property type="molecule type" value="Genomic_DNA"/>
</dbReference>
<proteinExistence type="inferred from homology"/>
<keyword evidence="5 7" id="KW-1133">Transmembrane helix</keyword>
<evidence type="ECO:0000256" key="6">
    <source>
        <dbReference type="ARBA" id="ARBA00023136"/>
    </source>
</evidence>
<feature type="transmembrane region" description="Helical" evidence="7">
    <location>
        <begin position="50"/>
        <end position="71"/>
    </location>
</feature>
<reference evidence="8" key="1">
    <citation type="journal article" date="2023" name="IScience">
        <title>Live-bearing cockroach genome reveals convergent evolutionary mechanisms linked to viviparity in insects and beyond.</title>
        <authorList>
            <person name="Fouks B."/>
            <person name="Harrison M.C."/>
            <person name="Mikhailova A.A."/>
            <person name="Marchal E."/>
            <person name="English S."/>
            <person name="Carruthers M."/>
            <person name="Jennings E.C."/>
            <person name="Chiamaka E.L."/>
            <person name="Frigard R.A."/>
            <person name="Pippel M."/>
            <person name="Attardo G.M."/>
            <person name="Benoit J.B."/>
            <person name="Bornberg-Bauer E."/>
            <person name="Tobe S.S."/>
        </authorList>
    </citation>
    <scope>NUCLEOTIDE SEQUENCE</scope>
    <source>
        <strain evidence="8">Stay&amp;Tobe</strain>
    </source>
</reference>
<name>A0AAD7Z8Y2_DIPPU</name>
<feature type="transmembrane region" description="Helical" evidence="7">
    <location>
        <begin position="153"/>
        <end position="170"/>
    </location>
</feature>
<keyword evidence="4 7" id="KW-0812">Transmembrane</keyword>
<feature type="transmembrane region" description="Helical" evidence="7">
    <location>
        <begin position="83"/>
        <end position="106"/>
    </location>
</feature>
<dbReference type="Proteomes" id="UP001233999">
    <property type="component" value="Unassembled WGS sequence"/>
</dbReference>
<keyword evidence="6 7" id="KW-0472">Membrane</keyword>
<evidence type="ECO:0000256" key="5">
    <source>
        <dbReference type="ARBA" id="ARBA00022989"/>
    </source>
</evidence>
<sequence length="490" mass="54667">MEDDEREDLLIRASSDNEELSDNEETFDATNGNIIEQENKINTLYETVRFISLALLLCVASTALIILLPLYQESVNIPGDAYTVLLFVSFTTLVFLFFATCIIGKFYNGIKASLSPPFAISTTIRIGIIYGISCFVIIYSLDRKKVICHLQDPIKGIILVFSLVYYFFFCRKMMSLQKIFCSTTIIVGLFISVDYGLCDEFRCRGNERQSRSEDAGDWSWKSHAIWTVSYIMGLALWTLQYTLLEGHLVTSGELFSKLPSGSGNARLATVSRLVSTRDCHSSSRRTRPLLQLPEDGQEAPLEQRSDKPHALTIAFWLHLVTAVLVASLFWTDMTSVLGKGSSAGEFWNLTRNGLHCHFAGFNSTVEARELETCQHVVTYAWPFVAAYILFVLTSLKFLIVSESAVFTVAMTTSALPLAGIWWSLFRMVGTVTLKTSELVQWHPVVTGELICSLLGLPIVLAGIVLLCKAHLKERSYGKVAIALFTNVSAQ</sequence>
<feature type="transmembrane region" description="Helical" evidence="7">
    <location>
        <begin position="405"/>
        <end position="424"/>
    </location>
</feature>
<keyword evidence="3" id="KW-0813">Transport</keyword>
<gene>
    <name evidence="8" type="ORF">L9F63_007494</name>
</gene>
<reference evidence="8" key="2">
    <citation type="submission" date="2023-05" db="EMBL/GenBank/DDBJ databases">
        <authorList>
            <person name="Fouks B."/>
        </authorList>
    </citation>
    <scope>NUCLEOTIDE SEQUENCE</scope>
    <source>
        <strain evidence="8">Stay&amp;Tobe</strain>
        <tissue evidence="8">Testes</tissue>
    </source>
</reference>
<accession>A0AAD7Z8Y2</accession>
<evidence type="ECO:0000256" key="1">
    <source>
        <dbReference type="ARBA" id="ARBA00004141"/>
    </source>
</evidence>
<feature type="transmembrane region" description="Helical" evidence="7">
    <location>
        <begin position="118"/>
        <end position="141"/>
    </location>
</feature>
<feature type="transmembrane region" description="Helical" evidence="7">
    <location>
        <begin position="310"/>
        <end position="330"/>
    </location>
</feature>